<evidence type="ECO:0000313" key="1">
    <source>
        <dbReference type="EMBL" id="ELR16774.1"/>
    </source>
</evidence>
<dbReference type="AlphaFoldDB" id="L8GUB0"/>
<dbReference type="GO" id="GO:0034472">
    <property type="term" value="P:snRNA 3'-end processing"/>
    <property type="evidence" value="ECO:0007669"/>
    <property type="project" value="TreeGrafter"/>
</dbReference>
<sequence length="784" mass="86696">MVVEFDGSISGRSTLPAQQRIRLTALIKLYCGLVGLLKLKLEGEEMNAILSLLTKVKDERGGGLLVVAAQERSLLGDALAACHPLPHQSISSAIELIRETLGLTVAIHSESLNQIAAVFTEDLFTEEVVAKEAVALAVRPKLSDKDTKSFAVMCVYHLLKNKIFSKHRVDVGEWVWSQITQADEPIHYLLPALIEEWVKSILAPTTSFCMKRPLEEQIVAVFSASAAATKRKRKEKEASSPAAAAQLGTPVDELTSQERASQVLALYFALYYNEEVLRQSIDDRSRSGQRAVFSPGKAGKGNTVRAYSGELMESLPVKALLSHARERSADTYSNIYPPLLNLVISQFPGLLTVVNMLNEEEQKSSTIKEFLTIPHFNFVDANMRPTDDESSSPLAQEKPVAPEHAVVKSAFESVLTAPIQTLFSTEYPLNRLSASALQAYTDLLIFTLLPRLLEDDVQHRVRVRFVELWELLHTLTPFESALKSINAISPPSAMTTAMDFPSASAHKSEQRGVSHYSHMDVVMDPLLVFRCDPRLFRIPPLFKMLLQILDTYLTESHKYINTLLSVEPVTGNADKGARHEELVTLLHAQDTAVVQLLLEVCIDRDNSPIKGPMEEVRIQSCTFIHQMFCETPQLMKLVHLQGYPDELLPVTVYGIPSIHVALEFLPELLNQPQPERLVFAIKLAGFLIEKYTLPKCIDLARMVLQKIHSTTVASDDPRTFLMETLPSLAKIATTFPAQLAEDTVSLLQGRSAAVGGVAVAHPQLHAQIQATFAALAARAIDPMA</sequence>
<dbReference type="GeneID" id="14917499"/>
<gene>
    <name evidence="1" type="ORF">ACA1_382530</name>
</gene>
<dbReference type="OrthoDB" id="70899at2759"/>
<dbReference type="Pfam" id="PF14750">
    <property type="entry name" value="INTS2"/>
    <property type="match status" value="1"/>
</dbReference>
<organism evidence="1 2">
    <name type="scientific">Acanthamoeba castellanii (strain ATCC 30010 / Neff)</name>
    <dbReference type="NCBI Taxonomy" id="1257118"/>
    <lineage>
        <taxon>Eukaryota</taxon>
        <taxon>Amoebozoa</taxon>
        <taxon>Discosea</taxon>
        <taxon>Longamoebia</taxon>
        <taxon>Centramoebida</taxon>
        <taxon>Acanthamoebidae</taxon>
        <taxon>Acanthamoeba</taxon>
    </lineage>
</organism>
<dbReference type="RefSeq" id="XP_004338787.1">
    <property type="nucleotide sequence ID" value="XM_004338739.1"/>
</dbReference>
<dbReference type="KEGG" id="acan:ACA1_382530"/>
<dbReference type="PANTHER" id="PTHR28608:SF1">
    <property type="entry name" value="INTEGRATOR COMPLEX SUBUNIT 2"/>
    <property type="match status" value="1"/>
</dbReference>
<dbReference type="EMBL" id="KB007982">
    <property type="protein sequence ID" value="ELR16774.1"/>
    <property type="molecule type" value="Genomic_DNA"/>
</dbReference>
<dbReference type="Proteomes" id="UP000011083">
    <property type="component" value="Unassembled WGS sequence"/>
</dbReference>
<protein>
    <submittedName>
        <fullName evidence="1">Uncharacterized protein</fullName>
    </submittedName>
</protein>
<evidence type="ECO:0000313" key="2">
    <source>
        <dbReference type="Proteomes" id="UP000011083"/>
    </source>
</evidence>
<dbReference type="STRING" id="1257118.L8GUB0"/>
<dbReference type="InterPro" id="IPR029321">
    <property type="entry name" value="INTS2"/>
</dbReference>
<dbReference type="GO" id="GO:0032039">
    <property type="term" value="C:integrator complex"/>
    <property type="evidence" value="ECO:0007669"/>
    <property type="project" value="InterPro"/>
</dbReference>
<reference evidence="1 2" key="1">
    <citation type="journal article" date="2013" name="Genome Biol.">
        <title>Genome of Acanthamoeba castellanii highlights extensive lateral gene transfer and early evolution of tyrosine kinase signaling.</title>
        <authorList>
            <person name="Clarke M."/>
            <person name="Lohan A.J."/>
            <person name="Liu B."/>
            <person name="Lagkouvardos I."/>
            <person name="Roy S."/>
            <person name="Zafar N."/>
            <person name="Bertelli C."/>
            <person name="Schilde C."/>
            <person name="Kianianmomeni A."/>
            <person name="Burglin T.R."/>
            <person name="Frech C."/>
            <person name="Turcotte B."/>
            <person name="Kopec K.O."/>
            <person name="Synnott J.M."/>
            <person name="Choo C."/>
            <person name="Paponov I."/>
            <person name="Finkler A."/>
            <person name="Soon Heng Tan C."/>
            <person name="Hutchins A.P."/>
            <person name="Weinmeier T."/>
            <person name="Rattei T."/>
            <person name="Chu J.S."/>
            <person name="Gimenez G."/>
            <person name="Irimia M."/>
            <person name="Rigden D.J."/>
            <person name="Fitzpatrick D.A."/>
            <person name="Lorenzo-Morales J."/>
            <person name="Bateman A."/>
            <person name="Chiu C.H."/>
            <person name="Tang P."/>
            <person name="Hegemann P."/>
            <person name="Fromm H."/>
            <person name="Raoult D."/>
            <person name="Greub G."/>
            <person name="Miranda-Saavedra D."/>
            <person name="Chen N."/>
            <person name="Nash P."/>
            <person name="Ginger M.L."/>
            <person name="Horn M."/>
            <person name="Schaap P."/>
            <person name="Caler L."/>
            <person name="Loftus B."/>
        </authorList>
    </citation>
    <scope>NUCLEOTIDE SEQUENCE [LARGE SCALE GENOMIC DNA]</scope>
    <source>
        <strain evidence="1 2">Neff</strain>
    </source>
</reference>
<dbReference type="VEuPathDB" id="AmoebaDB:ACA1_382530"/>
<proteinExistence type="predicted"/>
<dbReference type="PANTHER" id="PTHR28608">
    <property type="entry name" value="INTEGRATOR COMPLEX SUBUNIT 2"/>
    <property type="match status" value="1"/>
</dbReference>
<name>L8GUB0_ACACF</name>
<accession>L8GUB0</accession>
<keyword evidence="2" id="KW-1185">Reference proteome</keyword>